<evidence type="ECO:0000256" key="4">
    <source>
        <dbReference type="PIRSR" id="PIRSR640255-1"/>
    </source>
</evidence>
<feature type="binding site" evidence="5">
    <location>
        <position position="230"/>
    </location>
    <ligand>
        <name>Mg(2+)</name>
        <dbReference type="ChEBI" id="CHEBI:18420"/>
        <note>catalytic</note>
    </ligand>
</feature>
<keyword evidence="2" id="KW-0540">Nuclease</keyword>
<accession>A0A8J6HE46</accession>
<dbReference type="Proteomes" id="UP000719412">
    <property type="component" value="Unassembled WGS sequence"/>
</dbReference>
<dbReference type="AlphaFoldDB" id="A0A8J6HE46"/>
<keyword evidence="6" id="KW-0732">Signal</keyword>
<dbReference type="Pfam" id="PF01223">
    <property type="entry name" value="Endonuclease_NS"/>
    <property type="match status" value="1"/>
</dbReference>
<evidence type="ECO:0000256" key="2">
    <source>
        <dbReference type="ARBA" id="ARBA00022722"/>
    </source>
</evidence>
<dbReference type="InterPro" id="IPR001604">
    <property type="entry name" value="Endo_G_ENPP1-like_dom"/>
</dbReference>
<evidence type="ECO:0008006" key="11">
    <source>
        <dbReference type="Google" id="ProtNLM"/>
    </source>
</evidence>
<evidence type="ECO:0000259" key="7">
    <source>
        <dbReference type="SMART" id="SM00477"/>
    </source>
</evidence>
<evidence type="ECO:0000256" key="6">
    <source>
        <dbReference type="SAM" id="SignalP"/>
    </source>
</evidence>
<dbReference type="GO" id="GO:0006309">
    <property type="term" value="P:apoptotic DNA fragmentation"/>
    <property type="evidence" value="ECO:0007669"/>
    <property type="project" value="TreeGrafter"/>
</dbReference>
<keyword evidence="3" id="KW-0255">Endonuclease</keyword>
<comment type="caution">
    <text evidence="9">The sequence shown here is derived from an EMBL/GenBank/DDBJ whole genome shotgun (WGS) entry which is preliminary data.</text>
</comment>
<feature type="signal peptide" evidence="6">
    <location>
        <begin position="1"/>
        <end position="20"/>
    </location>
</feature>
<name>A0A8J6HE46_TENMO</name>
<evidence type="ECO:0000256" key="1">
    <source>
        <dbReference type="ARBA" id="ARBA00010052"/>
    </source>
</evidence>
<evidence type="ECO:0000313" key="10">
    <source>
        <dbReference type="Proteomes" id="UP000719412"/>
    </source>
</evidence>
<dbReference type="SMART" id="SM00892">
    <property type="entry name" value="Endonuclease_NS"/>
    <property type="match status" value="1"/>
</dbReference>
<dbReference type="InterPro" id="IPR044925">
    <property type="entry name" value="His-Me_finger_sf"/>
</dbReference>
<evidence type="ECO:0000256" key="3">
    <source>
        <dbReference type="ARBA" id="ARBA00022759"/>
    </source>
</evidence>
<dbReference type="InterPro" id="IPR044929">
    <property type="entry name" value="DNA/RNA_non-sp_Endonuclease_sf"/>
</dbReference>
<evidence type="ECO:0000313" key="9">
    <source>
        <dbReference type="EMBL" id="KAH0812516.1"/>
    </source>
</evidence>
<sequence>MKFPVAVLCCFSLLAGFATAKCMFSLSTDLISKNPIILLNGDVLSPDNQDGNVTLTDGQRIQLLCSGPRNYLIMSRTSEQDVEATCFNDRFTLITNGTRYHMQDFRCKFIPQADVRDVGERCNDHYKKLQIGFRVDPYRFLPKIDLCFDPNRLMTYWTRHVFHTCEFSCQLATSTPFKKDFFNDTDVDGIYKNSGYDRGHLSPKCDFFSGAEKRMTFFYLNTSPQVVNFNEKNWRVLESVIRTAAKGAKKKLYVYTGSTKFVGYLKNTIPVQLYFWKVIIDKSSGKGVAFFGVNNVDSDEFFEELHDDEGYFQQDVATPHCMNETLTMLQAFLVIEL</sequence>
<feature type="domain" description="DNA/RNA non-specific endonuclease/pyrophosphatase/phosphodiesterase" evidence="8">
    <location>
        <begin position="140"/>
        <end position="327"/>
    </location>
</feature>
<gene>
    <name evidence="9" type="ORF">GEV33_010280</name>
</gene>
<feature type="domain" description="ENPP1-3/EXOG-like endonuclease/phosphodiesterase" evidence="7">
    <location>
        <begin position="146"/>
        <end position="308"/>
    </location>
</feature>
<dbReference type="GO" id="GO:0046872">
    <property type="term" value="F:metal ion binding"/>
    <property type="evidence" value="ECO:0007669"/>
    <property type="project" value="UniProtKB-KW"/>
</dbReference>
<protein>
    <recommendedName>
        <fullName evidence="11">Endonuclease</fullName>
    </recommendedName>
</protein>
<dbReference type="GO" id="GO:0003676">
    <property type="term" value="F:nucleic acid binding"/>
    <property type="evidence" value="ECO:0007669"/>
    <property type="project" value="InterPro"/>
</dbReference>
<dbReference type="SUPFAM" id="SSF54060">
    <property type="entry name" value="His-Me finger endonucleases"/>
    <property type="match status" value="1"/>
</dbReference>
<dbReference type="EMBL" id="JABDTM020025984">
    <property type="protein sequence ID" value="KAH0812516.1"/>
    <property type="molecule type" value="Genomic_DNA"/>
</dbReference>
<feature type="chain" id="PRO_5035177585" description="Endonuclease" evidence="6">
    <location>
        <begin position="21"/>
        <end position="337"/>
    </location>
</feature>
<keyword evidence="3" id="KW-0378">Hydrolase</keyword>
<reference evidence="9" key="1">
    <citation type="journal article" date="2020" name="J Insects Food Feed">
        <title>The yellow mealworm (Tenebrio molitor) genome: a resource for the emerging insects as food and feed industry.</title>
        <authorList>
            <person name="Eriksson T."/>
            <person name="Andere A."/>
            <person name="Kelstrup H."/>
            <person name="Emery V."/>
            <person name="Picard C."/>
        </authorList>
    </citation>
    <scope>NUCLEOTIDE SEQUENCE</scope>
    <source>
        <strain evidence="9">Stoneville</strain>
        <tissue evidence="9">Whole head</tissue>
    </source>
</reference>
<evidence type="ECO:0000259" key="8">
    <source>
        <dbReference type="SMART" id="SM00892"/>
    </source>
</evidence>
<keyword evidence="10" id="KW-1185">Reference proteome</keyword>
<dbReference type="PANTHER" id="PTHR13966">
    <property type="entry name" value="ENDONUCLEASE RELATED"/>
    <property type="match status" value="1"/>
</dbReference>
<dbReference type="InterPro" id="IPR040255">
    <property type="entry name" value="Non-specific_endonuclease"/>
</dbReference>
<proteinExistence type="inferred from homology"/>
<reference evidence="9" key="2">
    <citation type="submission" date="2021-08" db="EMBL/GenBank/DDBJ databases">
        <authorList>
            <person name="Eriksson T."/>
        </authorList>
    </citation>
    <scope>NUCLEOTIDE SEQUENCE</scope>
    <source>
        <strain evidence="9">Stoneville</strain>
        <tissue evidence="9">Whole head</tissue>
    </source>
</reference>
<dbReference type="Gene3D" id="3.40.570.10">
    <property type="entry name" value="Extracellular Endonuclease, subunit A"/>
    <property type="match status" value="1"/>
</dbReference>
<dbReference type="SMART" id="SM00477">
    <property type="entry name" value="NUC"/>
    <property type="match status" value="1"/>
</dbReference>
<dbReference type="GO" id="GO:0004521">
    <property type="term" value="F:RNA endonuclease activity"/>
    <property type="evidence" value="ECO:0007669"/>
    <property type="project" value="TreeGrafter"/>
</dbReference>
<comment type="similarity">
    <text evidence="1">Belongs to the DNA/RNA non-specific endonuclease family.</text>
</comment>
<evidence type="ECO:0000256" key="5">
    <source>
        <dbReference type="PIRSR" id="PIRSR640255-2"/>
    </source>
</evidence>
<dbReference type="InterPro" id="IPR020821">
    <property type="entry name" value="ENPP1-3/EXOG-like_nuc-like"/>
</dbReference>
<keyword evidence="5" id="KW-0479">Metal-binding</keyword>
<dbReference type="GO" id="GO:0000014">
    <property type="term" value="F:single-stranded DNA endodeoxyribonuclease activity"/>
    <property type="evidence" value="ECO:0007669"/>
    <property type="project" value="TreeGrafter"/>
</dbReference>
<dbReference type="PANTHER" id="PTHR13966:SF17">
    <property type="entry name" value="ENDONUCLEASE-RELATED"/>
    <property type="match status" value="1"/>
</dbReference>
<organism evidence="9 10">
    <name type="scientific">Tenebrio molitor</name>
    <name type="common">Yellow mealworm beetle</name>
    <dbReference type="NCBI Taxonomy" id="7067"/>
    <lineage>
        <taxon>Eukaryota</taxon>
        <taxon>Metazoa</taxon>
        <taxon>Ecdysozoa</taxon>
        <taxon>Arthropoda</taxon>
        <taxon>Hexapoda</taxon>
        <taxon>Insecta</taxon>
        <taxon>Pterygota</taxon>
        <taxon>Neoptera</taxon>
        <taxon>Endopterygota</taxon>
        <taxon>Coleoptera</taxon>
        <taxon>Polyphaga</taxon>
        <taxon>Cucujiformia</taxon>
        <taxon>Tenebrionidae</taxon>
        <taxon>Tenebrio</taxon>
    </lineage>
</organism>
<dbReference type="GO" id="GO:0005743">
    <property type="term" value="C:mitochondrial inner membrane"/>
    <property type="evidence" value="ECO:0007669"/>
    <property type="project" value="TreeGrafter"/>
</dbReference>
<dbReference type="GO" id="GO:0005634">
    <property type="term" value="C:nucleus"/>
    <property type="evidence" value="ECO:0007669"/>
    <property type="project" value="TreeGrafter"/>
</dbReference>
<feature type="active site" description="Proton acceptor" evidence="4">
    <location>
        <position position="200"/>
    </location>
</feature>